<feature type="region of interest" description="Disordered" evidence="12">
    <location>
        <begin position="732"/>
        <end position="879"/>
    </location>
</feature>
<comment type="similarity">
    <text evidence="2 11">Belongs to the Mediator complex subunit 13 family.</text>
</comment>
<feature type="compositionally biased region" description="Gly residues" evidence="12">
    <location>
        <begin position="867"/>
        <end position="878"/>
    </location>
</feature>
<keyword evidence="6 11" id="KW-0010">Activator</keyword>
<feature type="compositionally biased region" description="Low complexity" evidence="12">
    <location>
        <begin position="657"/>
        <end position="669"/>
    </location>
</feature>
<dbReference type="OrthoDB" id="103819at2759"/>
<comment type="subcellular location">
    <subcellularLocation>
        <location evidence="1 11">Nucleus</location>
    </subcellularLocation>
</comment>
<comment type="function">
    <text evidence="9 11">Component of the SRB8-11 complex. The SRB8-11 complex is a regulatory module of the Mediator complex which is itself involved in regulation of basal and activated RNA polymerase II-dependent transcription. The SRB8-11 complex may be involved in the transcriptional repression of a subset of genes regulated by Mediator. It may inhibit the association of the Mediator complex with RNA polymerase II to form the holoenzyme complex.</text>
</comment>
<evidence type="ECO:0000256" key="1">
    <source>
        <dbReference type="ARBA" id="ARBA00004123"/>
    </source>
</evidence>
<dbReference type="InterPro" id="IPR051139">
    <property type="entry name" value="Mediator_complx_sub13"/>
</dbReference>
<name>A0A9P6SSJ1_9FUNG</name>
<evidence type="ECO:0000256" key="11">
    <source>
        <dbReference type="RuleBase" id="RU364134"/>
    </source>
</evidence>
<evidence type="ECO:0000259" key="13">
    <source>
        <dbReference type="Pfam" id="PF06333"/>
    </source>
</evidence>
<evidence type="ECO:0000256" key="6">
    <source>
        <dbReference type="ARBA" id="ARBA00023159"/>
    </source>
</evidence>
<protein>
    <recommendedName>
        <fullName evidence="3 11">Mediator of RNA polymerase II transcription subunit 13</fullName>
    </recommendedName>
    <alternativeName>
        <fullName evidence="10 11">Mediator complex subunit 13</fullName>
    </alternativeName>
</protein>
<organism evidence="15 16">
    <name type="scientific">Modicella reniformis</name>
    <dbReference type="NCBI Taxonomy" id="1440133"/>
    <lineage>
        <taxon>Eukaryota</taxon>
        <taxon>Fungi</taxon>
        <taxon>Fungi incertae sedis</taxon>
        <taxon>Mucoromycota</taxon>
        <taxon>Mortierellomycotina</taxon>
        <taxon>Mortierellomycetes</taxon>
        <taxon>Mortierellales</taxon>
        <taxon>Mortierellaceae</taxon>
        <taxon>Modicella</taxon>
    </lineage>
</organism>
<dbReference type="InterPro" id="IPR041285">
    <property type="entry name" value="MID_MedPIWI"/>
</dbReference>
<feature type="compositionally biased region" description="Low complexity" evidence="12">
    <location>
        <begin position="815"/>
        <end position="839"/>
    </location>
</feature>
<keyword evidence="16" id="KW-1185">Reference proteome</keyword>
<dbReference type="GO" id="GO:0045944">
    <property type="term" value="P:positive regulation of transcription by RNA polymerase II"/>
    <property type="evidence" value="ECO:0007669"/>
    <property type="project" value="TreeGrafter"/>
</dbReference>
<sequence>MPSKYGKYQVKKKKPVEPALVQLQPPDIVVGHNEEWLEAAPTILRFWEKLSLEPYSNRKNISYFVVYPEGADMENSVCKFWRELSVVFETSLLGKHQAGILQDYKPGLVPISLLPALPGETMEARQVRSYLDGCQQLGLILGGNSALRDMHTVVYMINPFSHGAGYFDLCRCFSIMKTQFRTAAMGSLMTPLEQQRERLVLQLVPIQHVIYPSTFGGYLRFGLKDIAFTVYSKCKVFLERPVYSQGTMAQFNLYAPSFALAKTLPAAIHYESGQKPNMVPKPQATIHVGYGFSLDKRWLICVWTDHRGEMLEHMTMDMTDNSHQVTLSTRQPSSNININGATTTTTRRSLEACLQEIWARTLVYQKRALFNWKTVICKLGLMPRPELQAWIRLTGNATHTSIVAVNMDSPLRMYPHNRGTELLSSSSGMISNASGIITPKTPNIGTSSSMVATSLSQGLGTNASAVSGAGAPDGSTAATTHMSSAGGHGAGTTGLGIAGAPGVVAAGGNPGSQAGGGGAAGVGGLAPGEELENSVGQVYAMLLNHRVPLIVSRQESSWFGGGGSGGNEKRELGLLEQQQAATNDESESKAMVKGSAGQESVGGQEQETKGDVIMGDSFLVSLTSSSSSLSRTMDQNQDVDMDAKMKQEEVDSQQPLSAKSEQQQEQQQQRAERKQASFSAVGNDVILPLSTGYLIQVPIQSNSVMREKHSLEAMGVEVHLLHLQRTPMSSVGSIFPGATASGSSSTGGHGSPLPHHQQQQQQQQQQQHSTAYHLQRHNSVNISGSNSGSGSSNGNPSVPGQSFRTSTYPPPPQYPGTSPLLSSSSTFMGSGNNNNSNNNNGGGNGGSGGGGLSHPQGPNQTQQQAAGGAGGAGGGGVGNTTTVKATVAASTTREILKQFHALS</sequence>
<evidence type="ECO:0000256" key="10">
    <source>
        <dbReference type="ARBA" id="ARBA00032008"/>
    </source>
</evidence>
<keyword evidence="4 11" id="KW-0678">Repressor</keyword>
<feature type="compositionally biased region" description="Low complexity" evidence="12">
    <location>
        <begin position="755"/>
        <end position="768"/>
    </location>
</feature>
<dbReference type="AlphaFoldDB" id="A0A9P6SSJ1"/>
<comment type="caution">
    <text evidence="15">The sequence shown here is derived from an EMBL/GenBank/DDBJ whole genome shotgun (WGS) entry which is preliminary data.</text>
</comment>
<feature type="region of interest" description="Disordered" evidence="12">
    <location>
        <begin position="646"/>
        <end position="677"/>
    </location>
</feature>
<evidence type="ECO:0000256" key="9">
    <source>
        <dbReference type="ARBA" id="ARBA00025661"/>
    </source>
</evidence>
<evidence type="ECO:0000256" key="2">
    <source>
        <dbReference type="ARBA" id="ARBA00009354"/>
    </source>
</evidence>
<feature type="domain" description="MID" evidence="14">
    <location>
        <begin position="59"/>
        <end position="235"/>
    </location>
</feature>
<keyword evidence="8 11" id="KW-0539">Nucleus</keyword>
<comment type="subunit">
    <text evidence="11">Component of the SRB8-11 complex, which itself associates with the Mediator complex.</text>
</comment>
<evidence type="ECO:0000256" key="4">
    <source>
        <dbReference type="ARBA" id="ARBA00022491"/>
    </source>
</evidence>
<feature type="region of interest" description="Disordered" evidence="12">
    <location>
        <begin position="466"/>
        <end position="487"/>
    </location>
</feature>
<evidence type="ECO:0000256" key="12">
    <source>
        <dbReference type="SAM" id="MobiDB-lite"/>
    </source>
</evidence>
<reference evidence="15" key="1">
    <citation type="journal article" date="2020" name="Fungal Divers.">
        <title>Resolving the Mortierellaceae phylogeny through synthesis of multi-gene phylogenetics and phylogenomics.</title>
        <authorList>
            <person name="Vandepol N."/>
            <person name="Liber J."/>
            <person name="Desiro A."/>
            <person name="Na H."/>
            <person name="Kennedy M."/>
            <person name="Barry K."/>
            <person name="Grigoriev I.V."/>
            <person name="Miller A.N."/>
            <person name="O'Donnell K."/>
            <person name="Stajich J.E."/>
            <person name="Bonito G."/>
        </authorList>
    </citation>
    <scope>NUCLEOTIDE SEQUENCE</scope>
    <source>
        <strain evidence="15">MES-2147</strain>
    </source>
</reference>
<accession>A0A9P6SSJ1</accession>
<keyword evidence="7 11" id="KW-0804">Transcription</keyword>
<evidence type="ECO:0000313" key="16">
    <source>
        <dbReference type="Proteomes" id="UP000749646"/>
    </source>
</evidence>
<keyword evidence="5 11" id="KW-0805">Transcription regulation</keyword>
<evidence type="ECO:0000256" key="3">
    <source>
        <dbReference type="ARBA" id="ARBA00019618"/>
    </source>
</evidence>
<dbReference type="Proteomes" id="UP000749646">
    <property type="component" value="Unassembled WGS sequence"/>
</dbReference>
<evidence type="ECO:0000259" key="14">
    <source>
        <dbReference type="Pfam" id="PF18296"/>
    </source>
</evidence>
<proteinExistence type="inferred from homology"/>
<evidence type="ECO:0000256" key="7">
    <source>
        <dbReference type="ARBA" id="ARBA00023163"/>
    </source>
</evidence>
<feature type="domain" description="Mediator complex subunit Med13 C-terminal" evidence="13">
    <location>
        <begin position="254"/>
        <end position="472"/>
    </location>
</feature>
<evidence type="ECO:0000313" key="15">
    <source>
        <dbReference type="EMBL" id="KAF9997259.1"/>
    </source>
</evidence>
<dbReference type="GO" id="GO:0016592">
    <property type="term" value="C:mediator complex"/>
    <property type="evidence" value="ECO:0007669"/>
    <property type="project" value="InterPro"/>
</dbReference>
<feature type="region of interest" description="Disordered" evidence="12">
    <location>
        <begin position="578"/>
        <end position="612"/>
    </location>
</feature>
<gene>
    <name evidence="15" type="primary">SSN2</name>
    <name evidence="15" type="ORF">BGZ65_007155</name>
</gene>
<feature type="compositionally biased region" description="Low complexity" evidence="12">
    <location>
        <begin position="778"/>
        <end position="800"/>
    </location>
</feature>
<dbReference type="InterPro" id="IPR009401">
    <property type="entry name" value="Med13_C"/>
</dbReference>
<feature type="compositionally biased region" description="Gly residues" evidence="12">
    <location>
        <begin position="840"/>
        <end position="852"/>
    </location>
</feature>
<evidence type="ECO:0000256" key="5">
    <source>
        <dbReference type="ARBA" id="ARBA00023015"/>
    </source>
</evidence>
<dbReference type="EMBL" id="JAAAHW010001029">
    <property type="protein sequence ID" value="KAF9997259.1"/>
    <property type="molecule type" value="Genomic_DNA"/>
</dbReference>
<dbReference type="Pfam" id="PF18296">
    <property type="entry name" value="MID_MedPIWI"/>
    <property type="match status" value="1"/>
</dbReference>
<dbReference type="Pfam" id="PF06333">
    <property type="entry name" value="Med13_C"/>
    <property type="match status" value="1"/>
</dbReference>
<dbReference type="PANTHER" id="PTHR48249:SF3">
    <property type="entry name" value="MEDIATOR OF RNA POLYMERASE II TRANSCRIPTION SUBUNIT 13"/>
    <property type="match status" value="1"/>
</dbReference>
<dbReference type="PANTHER" id="PTHR48249">
    <property type="entry name" value="MEDIATOR OF RNA POLYMERASE II TRANSCRIPTION SUBUNIT 13"/>
    <property type="match status" value="1"/>
</dbReference>
<evidence type="ECO:0000256" key="8">
    <source>
        <dbReference type="ARBA" id="ARBA00023242"/>
    </source>
</evidence>
<dbReference type="GO" id="GO:0003713">
    <property type="term" value="F:transcription coactivator activity"/>
    <property type="evidence" value="ECO:0007669"/>
    <property type="project" value="TreeGrafter"/>
</dbReference>
<feature type="non-terminal residue" evidence="15">
    <location>
        <position position="903"/>
    </location>
</feature>